<dbReference type="SUPFAM" id="SSF103473">
    <property type="entry name" value="MFS general substrate transporter"/>
    <property type="match status" value="1"/>
</dbReference>
<dbReference type="OrthoDB" id="9771451at2"/>
<dbReference type="GO" id="GO:0016020">
    <property type="term" value="C:membrane"/>
    <property type="evidence" value="ECO:0007669"/>
    <property type="project" value="UniProtKB-SubCell"/>
</dbReference>
<evidence type="ECO:0000256" key="3">
    <source>
        <dbReference type="ARBA" id="ARBA00022692"/>
    </source>
</evidence>
<keyword evidence="3 7" id="KW-0812">Transmembrane</keyword>
<dbReference type="PANTHER" id="PTHR23515">
    <property type="entry name" value="HIGH-AFFINITY NITRATE TRANSPORTER 2.3"/>
    <property type="match status" value="1"/>
</dbReference>
<feature type="transmembrane region" description="Helical" evidence="7">
    <location>
        <begin position="256"/>
        <end position="277"/>
    </location>
</feature>
<gene>
    <name evidence="8" type="ORF">B0I28_101203</name>
</gene>
<sequence length="469" mass="49734">MTSTLTPPAGTAAPRKGWISDWRPDDEGFWQSTGRKTARRNLVWSVLAEHLGFSVWTMFSIITPYLAASGYEFSVSQLFWLTAVPNLVGAFLRIPYTAAVALFGGRNWTIISAALLVVPTALLAYCVMTPGTPYWLFVVAGVTAGFGGGNFASSMANISYFYPERHRGSALGVNAAGGNIGVAAVQFFGPLVIGAAVLGSSQGTTDTGQAFYLHNVPLLWLVLAVFAAIMAWRAMDNLAVARTPLREQVPALARSHTWIMSVLYIGTFGSFIGYSFAFPLVIKLAFPEFNALWIAALGPLVGSLARPIGGWFADRLAGAPITSGAFALMAVGAMGAIWGINSASFPLFFASFMLLFVMSGVANGSTYRSIPAIFQAEAAAAAGGKAGEADVLQAKKITAAALGWISAIGAFGGFLINQGFRIANETTGSVVPAMWAFVGAYAFFLVLNWWCYQRTVLVAKAPSLAYAKV</sequence>
<feature type="transmembrane region" description="Helical" evidence="7">
    <location>
        <begin position="218"/>
        <end position="235"/>
    </location>
</feature>
<dbReference type="Pfam" id="PF07690">
    <property type="entry name" value="MFS_1"/>
    <property type="match status" value="1"/>
</dbReference>
<protein>
    <submittedName>
        <fullName evidence="8">NNP family nitrate/nitrite transporter-like MFS transporter</fullName>
    </submittedName>
</protein>
<dbReference type="InterPro" id="IPR044772">
    <property type="entry name" value="NO3_transporter"/>
</dbReference>
<reference evidence="8 9" key="1">
    <citation type="submission" date="2018-03" db="EMBL/GenBank/DDBJ databases">
        <title>Genomic Encyclopedia of Type Strains, Phase III (KMG-III): the genomes of soil and plant-associated and newly described type strains.</title>
        <authorList>
            <person name="Whitman W."/>
        </authorList>
    </citation>
    <scope>NUCLEOTIDE SEQUENCE [LARGE SCALE GENOMIC DNA]</scope>
    <source>
        <strain evidence="8 9">CGMCC 4.7067</strain>
    </source>
</reference>
<dbReference type="InterPro" id="IPR011701">
    <property type="entry name" value="MFS"/>
</dbReference>
<feature type="transmembrane region" description="Helical" evidence="7">
    <location>
        <begin position="401"/>
        <end position="420"/>
    </location>
</feature>
<feature type="transmembrane region" description="Helical" evidence="7">
    <location>
        <begin position="134"/>
        <end position="152"/>
    </location>
</feature>
<dbReference type="AlphaFoldDB" id="A0A2T0UVB3"/>
<keyword evidence="9" id="KW-1185">Reference proteome</keyword>
<feature type="transmembrane region" description="Helical" evidence="7">
    <location>
        <begin position="289"/>
        <end position="309"/>
    </location>
</feature>
<feature type="transmembrane region" description="Helical" evidence="7">
    <location>
        <begin position="78"/>
        <end position="96"/>
    </location>
</feature>
<evidence type="ECO:0000256" key="1">
    <source>
        <dbReference type="ARBA" id="ARBA00004141"/>
    </source>
</evidence>
<feature type="transmembrane region" description="Helical" evidence="7">
    <location>
        <begin position="42"/>
        <end position="66"/>
    </location>
</feature>
<accession>A0A2T0UVB3</accession>
<dbReference type="GO" id="GO:0015112">
    <property type="term" value="F:nitrate transmembrane transporter activity"/>
    <property type="evidence" value="ECO:0007669"/>
    <property type="project" value="InterPro"/>
</dbReference>
<feature type="transmembrane region" description="Helical" evidence="7">
    <location>
        <begin position="108"/>
        <end position="128"/>
    </location>
</feature>
<evidence type="ECO:0000256" key="7">
    <source>
        <dbReference type="SAM" id="Phobius"/>
    </source>
</evidence>
<dbReference type="RefSeq" id="WP_106361959.1">
    <property type="nucleotide sequence ID" value="NZ_PVTJ01000001.1"/>
</dbReference>
<dbReference type="EMBL" id="PVTJ01000001">
    <property type="protein sequence ID" value="PRY61879.1"/>
    <property type="molecule type" value="Genomic_DNA"/>
</dbReference>
<comment type="subcellular location">
    <subcellularLocation>
        <location evidence="1">Membrane</location>
        <topology evidence="1">Multi-pass membrane protein</topology>
    </subcellularLocation>
</comment>
<evidence type="ECO:0000313" key="8">
    <source>
        <dbReference type="EMBL" id="PRY61879.1"/>
    </source>
</evidence>
<dbReference type="Proteomes" id="UP000238176">
    <property type="component" value="Unassembled WGS sequence"/>
</dbReference>
<feature type="transmembrane region" description="Helical" evidence="7">
    <location>
        <begin position="316"/>
        <end position="338"/>
    </location>
</feature>
<keyword evidence="5 7" id="KW-0472">Membrane</keyword>
<keyword evidence="4 7" id="KW-1133">Transmembrane helix</keyword>
<feature type="region of interest" description="Disordered" evidence="6">
    <location>
        <begin position="1"/>
        <end position="20"/>
    </location>
</feature>
<evidence type="ECO:0000313" key="9">
    <source>
        <dbReference type="Proteomes" id="UP000238176"/>
    </source>
</evidence>
<evidence type="ECO:0000256" key="5">
    <source>
        <dbReference type="ARBA" id="ARBA00023136"/>
    </source>
</evidence>
<name>A0A2T0UVB3_9ACTN</name>
<comment type="caution">
    <text evidence="8">The sequence shown here is derived from an EMBL/GenBank/DDBJ whole genome shotgun (WGS) entry which is preliminary data.</text>
</comment>
<evidence type="ECO:0000256" key="4">
    <source>
        <dbReference type="ARBA" id="ARBA00022989"/>
    </source>
</evidence>
<dbReference type="Gene3D" id="1.20.1250.20">
    <property type="entry name" value="MFS general substrate transporter like domains"/>
    <property type="match status" value="1"/>
</dbReference>
<evidence type="ECO:0000256" key="6">
    <source>
        <dbReference type="SAM" id="MobiDB-lite"/>
    </source>
</evidence>
<feature type="transmembrane region" description="Helical" evidence="7">
    <location>
        <begin position="344"/>
        <end position="362"/>
    </location>
</feature>
<proteinExistence type="inferred from homology"/>
<comment type="similarity">
    <text evidence="2">Belongs to the major facilitator superfamily. Nitrate/nitrite porter (TC 2.A.1.8) family.</text>
</comment>
<feature type="transmembrane region" description="Helical" evidence="7">
    <location>
        <begin position="432"/>
        <end position="452"/>
    </location>
</feature>
<dbReference type="CDD" id="cd17341">
    <property type="entry name" value="MFS_NRT2_like"/>
    <property type="match status" value="1"/>
</dbReference>
<evidence type="ECO:0000256" key="2">
    <source>
        <dbReference type="ARBA" id="ARBA00008432"/>
    </source>
</evidence>
<organism evidence="8 9">
    <name type="scientific">Glycomyces artemisiae</name>
    <dbReference type="NCBI Taxonomy" id="1076443"/>
    <lineage>
        <taxon>Bacteria</taxon>
        <taxon>Bacillati</taxon>
        <taxon>Actinomycetota</taxon>
        <taxon>Actinomycetes</taxon>
        <taxon>Glycomycetales</taxon>
        <taxon>Glycomycetaceae</taxon>
        <taxon>Glycomyces</taxon>
    </lineage>
</organism>
<feature type="transmembrane region" description="Helical" evidence="7">
    <location>
        <begin position="173"/>
        <end position="198"/>
    </location>
</feature>
<dbReference type="InterPro" id="IPR036259">
    <property type="entry name" value="MFS_trans_sf"/>
</dbReference>